<name>A0A7W7YNL9_9BACT</name>
<keyword evidence="4" id="KW-0067">ATP-binding</keyword>
<dbReference type="GO" id="GO:0004674">
    <property type="term" value="F:protein serine/threonine kinase activity"/>
    <property type="evidence" value="ECO:0007669"/>
    <property type="project" value="UniProtKB-KW"/>
</dbReference>
<dbReference type="PANTHER" id="PTHR43289">
    <property type="entry name" value="MITOGEN-ACTIVATED PROTEIN KINASE KINASE KINASE 20-RELATED"/>
    <property type="match status" value="1"/>
</dbReference>
<evidence type="ECO:0000313" key="9">
    <source>
        <dbReference type="EMBL" id="MBB5039521.1"/>
    </source>
</evidence>
<evidence type="ECO:0000313" key="10">
    <source>
        <dbReference type="Proteomes" id="UP000534294"/>
    </source>
</evidence>
<dbReference type="GO" id="GO:0005524">
    <property type="term" value="F:ATP binding"/>
    <property type="evidence" value="ECO:0007669"/>
    <property type="project" value="UniProtKB-KW"/>
</dbReference>
<evidence type="ECO:0000256" key="5">
    <source>
        <dbReference type="ARBA" id="ARBA00023170"/>
    </source>
</evidence>
<keyword evidence="10" id="KW-1185">Reference proteome</keyword>
<evidence type="ECO:0000256" key="7">
    <source>
        <dbReference type="SAM" id="Phobius"/>
    </source>
</evidence>
<keyword evidence="9" id="KW-0723">Serine/threonine-protein kinase</keyword>
<gene>
    <name evidence="9" type="ORF">HNQ64_003796</name>
</gene>
<organism evidence="9 10">
    <name type="scientific">Prosthecobacter dejongeii</name>
    <dbReference type="NCBI Taxonomy" id="48465"/>
    <lineage>
        <taxon>Bacteria</taxon>
        <taxon>Pseudomonadati</taxon>
        <taxon>Verrucomicrobiota</taxon>
        <taxon>Verrucomicrobiia</taxon>
        <taxon>Verrucomicrobiales</taxon>
        <taxon>Verrucomicrobiaceae</taxon>
        <taxon>Prosthecobacter</taxon>
    </lineage>
</organism>
<feature type="transmembrane region" description="Helical" evidence="7">
    <location>
        <begin position="353"/>
        <end position="376"/>
    </location>
</feature>
<evidence type="ECO:0000256" key="3">
    <source>
        <dbReference type="ARBA" id="ARBA00022777"/>
    </source>
</evidence>
<dbReference type="Gene3D" id="1.10.510.10">
    <property type="entry name" value="Transferase(Phosphotransferase) domain 1"/>
    <property type="match status" value="1"/>
</dbReference>
<protein>
    <submittedName>
        <fullName evidence="9">Serine/threonine protein kinase</fullName>
    </submittedName>
</protein>
<dbReference type="SUPFAM" id="SSF49785">
    <property type="entry name" value="Galactose-binding domain-like"/>
    <property type="match status" value="1"/>
</dbReference>
<evidence type="ECO:0000256" key="2">
    <source>
        <dbReference type="ARBA" id="ARBA00022741"/>
    </source>
</evidence>
<keyword evidence="1" id="KW-0808">Transferase</keyword>
<dbReference type="SMART" id="SM00220">
    <property type="entry name" value="S_TKc"/>
    <property type="match status" value="1"/>
</dbReference>
<reference evidence="9 10" key="1">
    <citation type="submission" date="2020-08" db="EMBL/GenBank/DDBJ databases">
        <title>Genomic Encyclopedia of Type Strains, Phase IV (KMG-IV): sequencing the most valuable type-strain genomes for metagenomic binning, comparative biology and taxonomic classification.</title>
        <authorList>
            <person name="Goeker M."/>
        </authorList>
    </citation>
    <scope>NUCLEOTIDE SEQUENCE [LARGE SCALE GENOMIC DNA]</scope>
    <source>
        <strain evidence="9 10">DSM 12251</strain>
    </source>
</reference>
<dbReference type="Pfam" id="PF13646">
    <property type="entry name" value="HEAT_2"/>
    <property type="match status" value="1"/>
</dbReference>
<evidence type="ECO:0000256" key="4">
    <source>
        <dbReference type="ARBA" id="ARBA00022840"/>
    </source>
</evidence>
<dbReference type="SUPFAM" id="SSF48371">
    <property type="entry name" value="ARM repeat"/>
    <property type="match status" value="1"/>
</dbReference>
<dbReference type="InterPro" id="IPR000719">
    <property type="entry name" value="Prot_kinase_dom"/>
</dbReference>
<feature type="domain" description="Protein kinase" evidence="8">
    <location>
        <begin position="5"/>
        <end position="260"/>
    </location>
</feature>
<sequence>MNDRYQIISTLATGGTGSILQAWDKIQNRDVAIKRLRSDGHHPEALLREARALYAVRHPGIVTIHEYGSDEEGAFLIMELIKGESLEHRLSQGPLSLPHFKTLVHQTLEAIRVAHEAGIIHRDLKPENILLPWHRDGHFESKIIDFGLSQAAPLSGAQQDSMIGSIHYMAPEQFGSGHVDVRTDLYALGCIYYQALTGKLAFPGEEKIHVITAHLYPPHEALSALRPDLSDELCTWVHQLLSVQPAGRPTSAAQALTSFHHLGPHLQVQTASLLESETPSVMILEEEEVPAVLVAEDEEDQPEADTGTQLMAVQEEDAPEAPVPSPIRKPYQTPTTQKSVTPLPGKPAAKRKLGLHFILAAFVVILGLQLAIVSYFKFTGRGEREQRFNELTASPQPQGSDLDVKILLEFLDTNATRDQAAQTLTRLTGGSYIDDLILEHLSQRRDHSAAAKMVEVIGRRRSPGAFAVILPLTEDSRREVRLAAWIALGRVTSAAELPQLLPLALSSPTRDHEMVETQLVSAIENAEDRPLAAQHVLKTYRSIAKGESRVLLFNVLTRVGGEGVMDLVKEAIADPAQNVRLAAITVLSKYPTHEPLAAITTRLPLEPDPTCRIFLLLAARELVSKPGPSSQQNLFLHAQSLYSNANGSDEKSYVLNVLSRIMAPGTATFFETFRDETDPELTREARELGQTFRTRLSRVVQVTPGKSATSLPADKADHRSDGTLTLDQDALVNWTQNDDWASWLVELPANGTYEIAIYQAHDRDPLGTYEVLLAGQTLLTAVVNTGSKTDYKGFVVGSIQVDQPGIYRLQLRPKTLPPEGDLFRVQRLTMKAL</sequence>
<comment type="caution">
    <text evidence="9">The sequence shown here is derived from an EMBL/GenBank/DDBJ whole genome shotgun (WGS) entry which is preliminary data.</text>
</comment>
<keyword evidence="7" id="KW-1133">Transmembrane helix</keyword>
<dbReference type="InterPro" id="IPR008271">
    <property type="entry name" value="Ser/Thr_kinase_AS"/>
</dbReference>
<dbReference type="Proteomes" id="UP000534294">
    <property type="component" value="Unassembled WGS sequence"/>
</dbReference>
<dbReference type="RefSeq" id="WP_184211381.1">
    <property type="nucleotide sequence ID" value="NZ_JACHIF010000009.1"/>
</dbReference>
<dbReference type="InterPro" id="IPR008979">
    <property type="entry name" value="Galactose-bd-like_sf"/>
</dbReference>
<accession>A0A7W7YNL9</accession>
<evidence type="ECO:0000256" key="1">
    <source>
        <dbReference type="ARBA" id="ARBA00022679"/>
    </source>
</evidence>
<dbReference type="PANTHER" id="PTHR43289:SF6">
    <property type="entry name" value="SERINE_THREONINE-PROTEIN KINASE NEKL-3"/>
    <property type="match status" value="1"/>
</dbReference>
<feature type="region of interest" description="Disordered" evidence="6">
    <location>
        <begin position="315"/>
        <end position="345"/>
    </location>
</feature>
<dbReference type="Gene3D" id="1.25.10.10">
    <property type="entry name" value="Leucine-rich Repeat Variant"/>
    <property type="match status" value="1"/>
</dbReference>
<keyword evidence="7" id="KW-0472">Membrane</keyword>
<dbReference type="SUPFAM" id="SSF56112">
    <property type="entry name" value="Protein kinase-like (PK-like)"/>
    <property type="match status" value="1"/>
</dbReference>
<dbReference type="InterPro" id="IPR011009">
    <property type="entry name" value="Kinase-like_dom_sf"/>
</dbReference>
<dbReference type="InterPro" id="IPR011989">
    <property type="entry name" value="ARM-like"/>
</dbReference>
<keyword evidence="7" id="KW-0812">Transmembrane</keyword>
<dbReference type="Gene3D" id="2.60.120.260">
    <property type="entry name" value="Galactose-binding domain-like"/>
    <property type="match status" value="1"/>
</dbReference>
<keyword evidence="5" id="KW-0675">Receptor</keyword>
<keyword evidence="2" id="KW-0547">Nucleotide-binding</keyword>
<dbReference type="AlphaFoldDB" id="A0A7W7YNL9"/>
<dbReference type="CDD" id="cd14014">
    <property type="entry name" value="STKc_PknB_like"/>
    <property type="match status" value="1"/>
</dbReference>
<evidence type="ECO:0000256" key="6">
    <source>
        <dbReference type="SAM" id="MobiDB-lite"/>
    </source>
</evidence>
<keyword evidence="3 9" id="KW-0418">Kinase</keyword>
<dbReference type="EMBL" id="JACHIF010000009">
    <property type="protein sequence ID" value="MBB5039521.1"/>
    <property type="molecule type" value="Genomic_DNA"/>
</dbReference>
<dbReference type="PROSITE" id="PS00108">
    <property type="entry name" value="PROTEIN_KINASE_ST"/>
    <property type="match status" value="1"/>
</dbReference>
<dbReference type="InterPro" id="IPR016024">
    <property type="entry name" value="ARM-type_fold"/>
</dbReference>
<evidence type="ECO:0000259" key="8">
    <source>
        <dbReference type="PROSITE" id="PS50011"/>
    </source>
</evidence>
<dbReference type="Gene3D" id="3.30.200.20">
    <property type="entry name" value="Phosphorylase Kinase, domain 1"/>
    <property type="match status" value="1"/>
</dbReference>
<dbReference type="PROSITE" id="PS50011">
    <property type="entry name" value="PROTEIN_KINASE_DOM"/>
    <property type="match status" value="1"/>
</dbReference>
<proteinExistence type="predicted"/>
<dbReference type="Pfam" id="PF00069">
    <property type="entry name" value="Pkinase"/>
    <property type="match status" value="1"/>
</dbReference>